<dbReference type="PANTHER" id="PTHR13847">
    <property type="entry name" value="SARCOSINE DEHYDROGENASE-RELATED"/>
    <property type="match status" value="1"/>
</dbReference>
<accession>T0JFJ2</accession>
<dbReference type="Proteomes" id="UP000015520">
    <property type="component" value="Unassembled WGS sequence"/>
</dbReference>
<organism evidence="3 4">
    <name type="scientific">Sulfurimonas hongkongensis</name>
    <dbReference type="NCBI Taxonomy" id="1172190"/>
    <lineage>
        <taxon>Bacteria</taxon>
        <taxon>Pseudomonadati</taxon>
        <taxon>Campylobacterota</taxon>
        <taxon>Epsilonproteobacteria</taxon>
        <taxon>Campylobacterales</taxon>
        <taxon>Sulfurimonadaceae</taxon>
        <taxon>Sulfurimonas</taxon>
    </lineage>
</organism>
<dbReference type="PATRIC" id="fig|1172190.3.peg.1962"/>
<dbReference type="RefSeq" id="WP_021288272.1">
    <property type="nucleotide sequence ID" value="NZ_AUPZ01000013.1"/>
</dbReference>
<evidence type="ECO:0000313" key="3">
    <source>
        <dbReference type="EMBL" id="EQB35632.1"/>
    </source>
</evidence>
<dbReference type="Gene3D" id="3.50.50.60">
    <property type="entry name" value="FAD/NAD(P)-binding domain"/>
    <property type="match status" value="1"/>
</dbReference>
<dbReference type="eggNOG" id="COG0665">
    <property type="taxonomic scope" value="Bacteria"/>
</dbReference>
<reference evidence="3 4" key="1">
    <citation type="submission" date="2013-07" db="EMBL/GenBank/DDBJ databases">
        <title>Sulfurimonas hongkongensis AST-10 Genome Sequencing.</title>
        <authorList>
            <person name="Cai L."/>
            <person name="Zhang T."/>
        </authorList>
    </citation>
    <scope>NUCLEOTIDE SEQUENCE [LARGE SCALE GENOMIC DNA]</scope>
    <source>
        <strain evidence="3 4">AST-10</strain>
    </source>
</reference>
<gene>
    <name evidence="3" type="ORF">M947_10140</name>
</gene>
<comment type="caution">
    <text evidence="3">The sequence shown here is derived from an EMBL/GenBank/DDBJ whole genome shotgun (WGS) entry which is preliminary data.</text>
</comment>
<dbReference type="STRING" id="1172190.M947_10140"/>
<dbReference type="OrthoDB" id="5410311at2"/>
<keyword evidence="4" id="KW-1185">Reference proteome</keyword>
<evidence type="ECO:0000259" key="2">
    <source>
        <dbReference type="Pfam" id="PF01266"/>
    </source>
</evidence>
<proteinExistence type="predicted"/>
<evidence type="ECO:0000313" key="4">
    <source>
        <dbReference type="Proteomes" id="UP000015520"/>
    </source>
</evidence>
<dbReference type="InterPro" id="IPR036188">
    <property type="entry name" value="FAD/NAD-bd_sf"/>
</dbReference>
<dbReference type="InterPro" id="IPR006076">
    <property type="entry name" value="FAD-dep_OxRdtase"/>
</dbReference>
<dbReference type="Pfam" id="PF01266">
    <property type="entry name" value="DAO"/>
    <property type="match status" value="1"/>
</dbReference>
<dbReference type="SUPFAM" id="SSF51905">
    <property type="entry name" value="FAD/NAD(P)-binding domain"/>
    <property type="match status" value="1"/>
</dbReference>
<sequence>MYDYLIIGAGAAGCSIAHFLKKAGKNVAIIDRDGVASGASGAAGAFLSPLAGKKNLYNSFVNDSLSFSLDFYKKLSSESLIKRGVLRVADKNFSKETLNELKNEHYSSKKLQTLCSDFKEIEGFFYKNAGHINPAEISKKMIAECDFYKKEIVELTYKEGVYEADGVRAKSVILTQGVSSSLVDAPYIEINPIFGLRLDAKTTTKIPFNIHKSISISTNKKDNTIAIGATQQRHDSTQMLCNTSCDKCSFYVDDQKAQVEYLLKKAYELIELKDLEVIKTYKGARASIKSYFPVVGELIDYEATLEKHPSIKNGTKIPKESLLYHQNIYIINALGSRGFVFAPYLAKILSQYLLEKKEIADEISTQKLFFKYARKKRD</sequence>
<feature type="domain" description="FAD dependent oxidoreductase" evidence="2">
    <location>
        <begin position="3"/>
        <end position="351"/>
    </location>
</feature>
<dbReference type="Gene3D" id="3.30.9.10">
    <property type="entry name" value="D-Amino Acid Oxidase, subunit A, domain 2"/>
    <property type="match status" value="1"/>
</dbReference>
<dbReference type="GO" id="GO:0005737">
    <property type="term" value="C:cytoplasm"/>
    <property type="evidence" value="ECO:0007669"/>
    <property type="project" value="TreeGrafter"/>
</dbReference>
<dbReference type="GO" id="GO:0016491">
    <property type="term" value="F:oxidoreductase activity"/>
    <property type="evidence" value="ECO:0007669"/>
    <property type="project" value="UniProtKB-KW"/>
</dbReference>
<protein>
    <recommendedName>
        <fullName evidence="2">FAD dependent oxidoreductase domain-containing protein</fullName>
    </recommendedName>
</protein>
<name>T0JFJ2_9BACT</name>
<dbReference type="AlphaFoldDB" id="T0JFJ2"/>
<evidence type="ECO:0000256" key="1">
    <source>
        <dbReference type="ARBA" id="ARBA00023002"/>
    </source>
</evidence>
<dbReference type="EMBL" id="AUPZ01000013">
    <property type="protein sequence ID" value="EQB35632.1"/>
    <property type="molecule type" value="Genomic_DNA"/>
</dbReference>
<keyword evidence="1" id="KW-0560">Oxidoreductase</keyword>
<dbReference type="PANTHER" id="PTHR13847:SF289">
    <property type="entry name" value="GLYCINE OXIDASE"/>
    <property type="match status" value="1"/>
</dbReference>